<dbReference type="Proteomes" id="UP000041254">
    <property type="component" value="Unassembled WGS sequence"/>
</dbReference>
<dbReference type="AlphaFoldDB" id="A0A0G4EQP2"/>
<evidence type="ECO:0000313" key="4">
    <source>
        <dbReference type="Proteomes" id="UP000041254"/>
    </source>
</evidence>
<evidence type="ECO:0000256" key="1">
    <source>
        <dbReference type="SAM" id="MobiDB-lite"/>
    </source>
</evidence>
<keyword evidence="4" id="KW-1185">Reference proteome</keyword>
<accession>A0A0G4EQP2</accession>
<name>A0A0G4EQP2_VITBC</name>
<feature type="compositionally biased region" description="Low complexity" evidence="1">
    <location>
        <begin position="197"/>
        <end position="208"/>
    </location>
</feature>
<gene>
    <name evidence="3" type="ORF">Vbra_5301</name>
</gene>
<feature type="domain" description="F-box" evidence="2">
    <location>
        <begin position="18"/>
        <end position="65"/>
    </location>
</feature>
<dbReference type="SUPFAM" id="SSF81383">
    <property type="entry name" value="F-box domain"/>
    <property type="match status" value="1"/>
</dbReference>
<dbReference type="InParanoid" id="A0A0G4EQP2"/>
<dbReference type="PROSITE" id="PS50181">
    <property type="entry name" value="FBOX"/>
    <property type="match status" value="1"/>
</dbReference>
<sequence length="496" mass="55285">MEEEDQHQHQPQQQPFHHHLLDTLPHALVHSICFFLDIASLGRLRQASSRVQPVLDEYANFWRIYCHSYRRLSALALGGATTDCPGWRSVAEASFRRLLRASVVGQRCYAAASAERLTSAHKPRCPPLERDALSLPAAHIVCLSGLDVRHDVSFPDREPLTAPPHSFLFHCPQPRPFNPAPNPFPPGFNPLPLHLQDNASNGSGSESSSSDELETQLRRSAVPQPAAVCDEIRKAEKEGRGAGAGEGLRQLCVGDTPFRQSIGMFNHKIDGCRTLLVDPSPATMIAISASVGVDGHVVAVFTNDYPVRRTRQPLTMGSAQRAAGREMEQDAMAATCPHFECTEEVLTWVAAWLGNVSLLFGIRDLCHKTRFNHPMLHGFTAIVFDVPERLLSTSPLPDPIRRSRLLARVFMTLQSCHATIAKHISEVHVWCVLRDERVAIPHIPTLTRLKPGFDAAWRLQGFPEIQEHRSVDGEAYRGMMVVYAFNRLYVEVEEVD</sequence>
<feature type="region of interest" description="Disordered" evidence="1">
    <location>
        <begin position="178"/>
        <end position="225"/>
    </location>
</feature>
<feature type="compositionally biased region" description="Pro residues" evidence="1">
    <location>
        <begin position="178"/>
        <end position="189"/>
    </location>
</feature>
<dbReference type="VEuPathDB" id="CryptoDB:Vbra_5301"/>
<reference evidence="3 4" key="1">
    <citation type="submission" date="2014-11" db="EMBL/GenBank/DDBJ databases">
        <authorList>
            <person name="Zhu J."/>
            <person name="Qi W."/>
            <person name="Song R."/>
        </authorList>
    </citation>
    <scope>NUCLEOTIDE SEQUENCE [LARGE SCALE GENOMIC DNA]</scope>
</reference>
<evidence type="ECO:0000259" key="2">
    <source>
        <dbReference type="PROSITE" id="PS50181"/>
    </source>
</evidence>
<organism evidence="3 4">
    <name type="scientific">Vitrella brassicaformis (strain CCMP3155)</name>
    <dbReference type="NCBI Taxonomy" id="1169540"/>
    <lineage>
        <taxon>Eukaryota</taxon>
        <taxon>Sar</taxon>
        <taxon>Alveolata</taxon>
        <taxon>Colpodellida</taxon>
        <taxon>Vitrellaceae</taxon>
        <taxon>Vitrella</taxon>
    </lineage>
</organism>
<dbReference type="EMBL" id="CDMY01000288">
    <property type="protein sequence ID" value="CEL99755.1"/>
    <property type="molecule type" value="Genomic_DNA"/>
</dbReference>
<evidence type="ECO:0000313" key="3">
    <source>
        <dbReference type="EMBL" id="CEL99755.1"/>
    </source>
</evidence>
<dbReference type="InterPro" id="IPR001810">
    <property type="entry name" value="F-box_dom"/>
</dbReference>
<dbReference type="InterPro" id="IPR036047">
    <property type="entry name" value="F-box-like_dom_sf"/>
</dbReference>
<protein>
    <recommendedName>
        <fullName evidence="2">F-box domain-containing protein</fullName>
    </recommendedName>
</protein>
<proteinExistence type="predicted"/>